<reference evidence="1" key="1">
    <citation type="journal article" date="2021" name="Environ. Microbiol.">
        <title>Gene family expansions and transcriptome signatures uncover fungal adaptations to wood decay.</title>
        <authorList>
            <person name="Hage H."/>
            <person name="Miyauchi S."/>
            <person name="Viragh M."/>
            <person name="Drula E."/>
            <person name="Min B."/>
            <person name="Chaduli D."/>
            <person name="Navarro D."/>
            <person name="Favel A."/>
            <person name="Norest M."/>
            <person name="Lesage-Meessen L."/>
            <person name="Balint B."/>
            <person name="Merenyi Z."/>
            <person name="de Eugenio L."/>
            <person name="Morin E."/>
            <person name="Martinez A.T."/>
            <person name="Baldrian P."/>
            <person name="Stursova M."/>
            <person name="Martinez M.J."/>
            <person name="Novotny C."/>
            <person name="Magnuson J.K."/>
            <person name="Spatafora J.W."/>
            <person name="Maurice S."/>
            <person name="Pangilinan J."/>
            <person name="Andreopoulos W."/>
            <person name="LaButti K."/>
            <person name="Hundley H."/>
            <person name="Na H."/>
            <person name="Kuo A."/>
            <person name="Barry K."/>
            <person name="Lipzen A."/>
            <person name="Henrissat B."/>
            <person name="Riley R."/>
            <person name="Ahrendt S."/>
            <person name="Nagy L.G."/>
            <person name="Grigoriev I.V."/>
            <person name="Martin F."/>
            <person name="Rosso M.N."/>
        </authorList>
    </citation>
    <scope>NUCLEOTIDE SEQUENCE</scope>
    <source>
        <strain evidence="1">CBS 384.51</strain>
    </source>
</reference>
<dbReference type="Proteomes" id="UP001055072">
    <property type="component" value="Unassembled WGS sequence"/>
</dbReference>
<gene>
    <name evidence="1" type="ORF">BDY19DRAFT_375651</name>
</gene>
<organism evidence="1 2">
    <name type="scientific">Irpex rosettiformis</name>
    <dbReference type="NCBI Taxonomy" id="378272"/>
    <lineage>
        <taxon>Eukaryota</taxon>
        <taxon>Fungi</taxon>
        <taxon>Dikarya</taxon>
        <taxon>Basidiomycota</taxon>
        <taxon>Agaricomycotina</taxon>
        <taxon>Agaricomycetes</taxon>
        <taxon>Polyporales</taxon>
        <taxon>Irpicaceae</taxon>
        <taxon>Irpex</taxon>
    </lineage>
</organism>
<comment type="caution">
    <text evidence="1">The sequence shown here is derived from an EMBL/GenBank/DDBJ whole genome shotgun (WGS) entry which is preliminary data.</text>
</comment>
<keyword evidence="2" id="KW-1185">Reference proteome</keyword>
<sequence length="512" mass="55611">MLYSPTIISSPNSPYNLHIQPAPADIAPYFDPQPSSKATLPNYVSPPSSTTEKSEGPSPSDSDSDCGIGRASRSLQRLSMAEEQREGNEQDKGKGKATSRNTSPSGSSSQGDMADNEMEAVPSQTSEPTEAPPPPKKKRTRTLTTPHQAAVLHALLAQSRFPTTAMREEVGRAIGLSARKVQIWFQNQRQKARRPRGQNVPPLTRPPQYGPFPSVPSSFTHGEIGAAAGASLPESSHSAQLRGGPFTSPHSADFDPAWRELHSPEGFQRTGFTSQLSGPGIPGSTTSPSSPEDFRDATHALLESVRPRTSHHSVTPRRHTVTRPWTSEHREPLHAVSRPSSAAHRHSTDFTVRLPPLRLSRPRSRTFAEHGAPHNLSSPRHGRLSASPTRLPPLQTDAPFTHEASLRLPPPFTLQPQPLWDDPSFSPYRRPTSRIAQQSPMASHEFITLPPPSGHEGNTTLPSAHFSAATSSPAAPSFRPASPHPSLPGPSFSWGVRRPDDDNTSRDYDAPR</sequence>
<evidence type="ECO:0000313" key="2">
    <source>
        <dbReference type="Proteomes" id="UP001055072"/>
    </source>
</evidence>
<evidence type="ECO:0000313" key="1">
    <source>
        <dbReference type="EMBL" id="KAI0086036.1"/>
    </source>
</evidence>
<dbReference type="EMBL" id="MU274926">
    <property type="protein sequence ID" value="KAI0086036.1"/>
    <property type="molecule type" value="Genomic_DNA"/>
</dbReference>
<proteinExistence type="predicted"/>
<protein>
    <submittedName>
        <fullName evidence="1">Uncharacterized protein</fullName>
    </submittedName>
</protein>
<name>A0ACB8TVS6_9APHY</name>
<accession>A0ACB8TVS6</accession>